<comment type="similarity">
    <text evidence="2 8">Belongs to the Cob(I)alamin adenosyltransferase family.</text>
</comment>
<sequence>MQRKKAHIDTRIKEANIDKGIIVLLTGNGKGKSSSALGMVCRALGYNMQIAIVKFLKGVQDTGEDTFLAQQTNVRTTFMKTGFTWDTQDKEYDTQKAEETWAVAEKYLADKSIDLVVLDELTYMISYQYLDEARILNTLTHRPKNQHVVITGRAASDHLIKIADTVSILRDEKHAFRANIKAQKGIDF</sequence>
<dbReference type="AlphaFoldDB" id="A0AAU6PIF1"/>
<evidence type="ECO:0000256" key="8">
    <source>
        <dbReference type="PIRNR" id="PIRNR015617"/>
    </source>
</evidence>
<accession>A0AAU6PIF1</accession>
<dbReference type="PIRSF" id="PIRSF015617">
    <property type="entry name" value="Adensltrnsf_CobA"/>
    <property type="match status" value="1"/>
</dbReference>
<evidence type="ECO:0000256" key="4">
    <source>
        <dbReference type="ARBA" id="ARBA00023244"/>
    </source>
</evidence>
<keyword evidence="8" id="KW-0169">Cobalamin biosynthesis</keyword>
<comment type="subcellular location">
    <subcellularLocation>
        <location evidence="8">Cytoplasm</location>
    </subcellularLocation>
</comment>
<dbReference type="GO" id="GO:0005524">
    <property type="term" value="F:ATP binding"/>
    <property type="evidence" value="ECO:0007669"/>
    <property type="project" value="UniProtKB-UniRule"/>
</dbReference>
<dbReference type="GO" id="GO:0006779">
    <property type="term" value="P:porphyrin-containing compound biosynthetic process"/>
    <property type="evidence" value="ECO:0007669"/>
    <property type="project" value="UniProtKB-UniRule"/>
</dbReference>
<gene>
    <name evidence="9" type="primary">btuR</name>
    <name evidence="9" type="ORF">Ctma_1547</name>
</gene>
<comment type="function">
    <text evidence="5 8">Required for both de novo synthesis of the corrin ring for the assimilation of exogenous corrinoids. Participates in the adenosylation of a variety of incomplete and complete corrinoids.</text>
</comment>
<dbReference type="PANTHER" id="PTHR46638:SF1">
    <property type="entry name" value="CORRINOID ADENOSYLTRANSFERASE"/>
    <property type="match status" value="1"/>
</dbReference>
<dbReference type="EMBL" id="CP138327">
    <property type="protein sequence ID" value="WXU00814.1"/>
    <property type="molecule type" value="Genomic_DNA"/>
</dbReference>
<comment type="pathway">
    <text evidence="1 8">Cofactor biosynthesis; adenosylcobalamin biosynthesis; adenosylcobalamin from cob(II)yrinate a,c-diamide: step 2/7.</text>
</comment>
<evidence type="ECO:0000256" key="6">
    <source>
        <dbReference type="ARBA" id="ARBA00048555"/>
    </source>
</evidence>
<dbReference type="GO" id="GO:0008817">
    <property type="term" value="F:corrinoid adenosyltransferase activity"/>
    <property type="evidence" value="ECO:0007669"/>
    <property type="project" value="UniProtKB-UniRule"/>
</dbReference>
<keyword evidence="8" id="KW-0963">Cytoplasm</keyword>
<keyword evidence="8" id="KW-0547">Nucleotide-binding</keyword>
<dbReference type="InterPro" id="IPR003724">
    <property type="entry name" value="CblAdoTrfase_CobA"/>
</dbReference>
<keyword evidence="8 9" id="KW-0808">Transferase</keyword>
<evidence type="ECO:0000313" key="9">
    <source>
        <dbReference type="EMBL" id="WXU00814.1"/>
    </source>
</evidence>
<organism evidence="9">
    <name type="scientific">Catillopecten margaritatus gill symbiont</name>
    <dbReference type="NCBI Taxonomy" id="3083288"/>
    <lineage>
        <taxon>Bacteria</taxon>
        <taxon>Pseudomonadati</taxon>
        <taxon>Pseudomonadota</taxon>
        <taxon>Gammaproteobacteria</taxon>
        <taxon>sulfur-oxidizing symbionts</taxon>
    </lineage>
</organism>
<dbReference type="GO" id="GO:0009236">
    <property type="term" value="P:cobalamin biosynthetic process"/>
    <property type="evidence" value="ECO:0007669"/>
    <property type="project" value="UniProtKB-UniRule"/>
</dbReference>
<comment type="catalytic activity">
    <reaction evidence="6 8">
        <text>2 cob(II)yrinate a,c diamide + reduced [electron-transfer flavoprotein] + 2 ATP = 2 adenosylcob(III)yrinate a,c-diamide + 2 triphosphate + oxidized [electron-transfer flavoprotein] + 3 H(+)</text>
        <dbReference type="Rhea" id="RHEA:11528"/>
        <dbReference type="Rhea" id="RHEA-COMP:10685"/>
        <dbReference type="Rhea" id="RHEA-COMP:10686"/>
        <dbReference type="ChEBI" id="CHEBI:15378"/>
        <dbReference type="ChEBI" id="CHEBI:18036"/>
        <dbReference type="ChEBI" id="CHEBI:30616"/>
        <dbReference type="ChEBI" id="CHEBI:57692"/>
        <dbReference type="ChEBI" id="CHEBI:58307"/>
        <dbReference type="ChEBI" id="CHEBI:58503"/>
        <dbReference type="ChEBI" id="CHEBI:58537"/>
        <dbReference type="EC" id="2.5.1.17"/>
    </reaction>
</comment>
<comment type="catalytic activity">
    <reaction evidence="7 8">
        <text>2 cob(II)alamin + reduced [electron-transfer flavoprotein] + 2 ATP = 2 adenosylcob(III)alamin + 2 triphosphate + oxidized [electron-transfer flavoprotein] + 3 H(+)</text>
        <dbReference type="Rhea" id="RHEA:28671"/>
        <dbReference type="Rhea" id="RHEA-COMP:10685"/>
        <dbReference type="Rhea" id="RHEA-COMP:10686"/>
        <dbReference type="ChEBI" id="CHEBI:15378"/>
        <dbReference type="ChEBI" id="CHEBI:16304"/>
        <dbReference type="ChEBI" id="CHEBI:18036"/>
        <dbReference type="ChEBI" id="CHEBI:18408"/>
        <dbReference type="ChEBI" id="CHEBI:30616"/>
        <dbReference type="ChEBI" id="CHEBI:57692"/>
        <dbReference type="ChEBI" id="CHEBI:58307"/>
        <dbReference type="EC" id="2.5.1.17"/>
    </reaction>
</comment>
<reference evidence="9" key="1">
    <citation type="submission" date="2023-10" db="EMBL/GenBank/DDBJ databases">
        <title>The first scallop-associated chemosynthetic bacterial symbiont.</title>
        <authorList>
            <person name="Lin Y.-T."/>
            <person name="Sun J."/>
            <person name="Ip J.C.-H."/>
            <person name="He X."/>
            <person name="Gao Z.-M."/>
            <person name="Perez M."/>
            <person name="Xu T."/>
            <person name="Qian P.-Y."/>
            <person name="Qiu J.-W."/>
        </authorList>
    </citation>
    <scope>NUCLEOTIDE SEQUENCE</scope>
    <source>
        <strain evidence="9">Gill1</strain>
    </source>
</reference>
<dbReference type="InterPro" id="IPR027417">
    <property type="entry name" value="P-loop_NTPase"/>
</dbReference>
<dbReference type="Gene3D" id="3.40.50.300">
    <property type="entry name" value="P-loop containing nucleotide triphosphate hydrolases"/>
    <property type="match status" value="1"/>
</dbReference>
<dbReference type="PANTHER" id="PTHR46638">
    <property type="entry name" value="CORRINOID ADENOSYLTRANSFERASE"/>
    <property type="match status" value="1"/>
</dbReference>
<dbReference type="Pfam" id="PF02572">
    <property type="entry name" value="CobA_CobO_BtuR"/>
    <property type="match status" value="1"/>
</dbReference>
<dbReference type="SUPFAM" id="SSF52540">
    <property type="entry name" value="P-loop containing nucleoside triphosphate hydrolases"/>
    <property type="match status" value="1"/>
</dbReference>
<evidence type="ECO:0000256" key="7">
    <source>
        <dbReference type="ARBA" id="ARBA00048692"/>
    </source>
</evidence>
<evidence type="ECO:0000256" key="5">
    <source>
        <dbReference type="ARBA" id="ARBA00024929"/>
    </source>
</evidence>
<dbReference type="EC" id="2.5.1.17" evidence="3 8"/>
<protein>
    <recommendedName>
        <fullName evidence="3 8">Corrinoid adenosyltransferase</fullName>
        <ecNumber evidence="3 8">2.5.1.17</ecNumber>
    </recommendedName>
    <alternativeName>
        <fullName evidence="8">Cob(II)alamin adenosyltransferase</fullName>
    </alternativeName>
    <alternativeName>
        <fullName evidence="8">Cob(II)yrinic acid a,c-diamide adenosyltransferase</fullName>
    </alternativeName>
</protein>
<evidence type="ECO:0000256" key="2">
    <source>
        <dbReference type="ARBA" id="ARBA00007487"/>
    </source>
</evidence>
<proteinExistence type="inferred from homology"/>
<dbReference type="NCBIfam" id="NF004637">
    <property type="entry name" value="PRK05986.1"/>
    <property type="match status" value="1"/>
</dbReference>
<dbReference type="GO" id="GO:0005737">
    <property type="term" value="C:cytoplasm"/>
    <property type="evidence" value="ECO:0007669"/>
    <property type="project" value="UniProtKB-SubCell"/>
</dbReference>
<evidence type="ECO:0000256" key="1">
    <source>
        <dbReference type="ARBA" id="ARBA00005121"/>
    </source>
</evidence>
<keyword evidence="8" id="KW-0067">ATP-binding</keyword>
<dbReference type="NCBIfam" id="TIGR00708">
    <property type="entry name" value="cobA"/>
    <property type="match status" value="1"/>
</dbReference>
<evidence type="ECO:0000256" key="3">
    <source>
        <dbReference type="ARBA" id="ARBA00012454"/>
    </source>
</evidence>
<name>A0AAU6PIF1_9GAMM</name>
<keyword evidence="4 8" id="KW-0627">Porphyrin biosynthesis</keyword>